<comment type="caution">
    <text evidence="3">The sequence shown here is derived from an EMBL/GenBank/DDBJ whole genome shotgun (WGS) entry which is preliminary data.</text>
</comment>
<sequence>MKADFSAIRSLCLLRLSAIGDVCHAVAMVQAIQKHYPDLAITWVIGKVEYQLLKHLPGIEFVIFDKSKGWRSYTQLRSDLKSQRFDVLLHMQVALRATMASLMIKADVRVGFDKARAKEGQWLVTNHAVEPLATPHVLDGFMGFAKAIGVTDLTPRWDIPVPQSDTDFASQLIGDAKVMVICAAASKAERNWLPERYAAAADYAISQGYKVMLCGGPTVLEKNLADVIQSHSQHTFDNQVGKTSLTQLLALLKQACFVLAPDTGPLHMAVTQGTPVIGLYAHSNPGRTGPYCYRDYTVSVYQEVVAQQVDGDVKWGKRAKGEHLMAMIETDDVIKSMKKLIEDNEQD</sequence>
<name>A0ABQ1J3F2_9GAMM</name>
<dbReference type="GO" id="GO:0016740">
    <property type="term" value="F:transferase activity"/>
    <property type="evidence" value="ECO:0007669"/>
    <property type="project" value="UniProtKB-KW"/>
</dbReference>
<dbReference type="Pfam" id="PF01075">
    <property type="entry name" value="Glyco_transf_9"/>
    <property type="match status" value="1"/>
</dbReference>
<evidence type="ECO:0000313" key="3">
    <source>
        <dbReference type="EMBL" id="GGB57881.1"/>
    </source>
</evidence>
<dbReference type="EMBL" id="BMII01000013">
    <property type="protein sequence ID" value="GGB57881.1"/>
    <property type="molecule type" value="Genomic_DNA"/>
</dbReference>
<keyword evidence="4" id="KW-1185">Reference proteome</keyword>
<dbReference type="CDD" id="cd03789">
    <property type="entry name" value="GT9_LPS_heptosyltransferase"/>
    <property type="match status" value="1"/>
</dbReference>
<reference evidence="4" key="1">
    <citation type="journal article" date="2019" name="Int. J. Syst. Evol. Microbiol.">
        <title>The Global Catalogue of Microorganisms (GCM) 10K type strain sequencing project: providing services to taxonomists for standard genome sequencing and annotation.</title>
        <authorList>
            <consortium name="The Broad Institute Genomics Platform"/>
            <consortium name="The Broad Institute Genome Sequencing Center for Infectious Disease"/>
            <person name="Wu L."/>
            <person name="Ma J."/>
        </authorList>
    </citation>
    <scope>NUCLEOTIDE SEQUENCE [LARGE SCALE GENOMIC DNA]</scope>
    <source>
        <strain evidence="4">CGMCC 1.15339</strain>
    </source>
</reference>
<organism evidence="3 4">
    <name type="scientific">Shewanella inventionis</name>
    <dbReference type="NCBI Taxonomy" id="1738770"/>
    <lineage>
        <taxon>Bacteria</taxon>
        <taxon>Pseudomonadati</taxon>
        <taxon>Pseudomonadota</taxon>
        <taxon>Gammaproteobacteria</taxon>
        <taxon>Alteromonadales</taxon>
        <taxon>Shewanellaceae</taxon>
        <taxon>Shewanella</taxon>
    </lineage>
</organism>
<dbReference type="Proteomes" id="UP000617555">
    <property type="component" value="Unassembled WGS sequence"/>
</dbReference>
<dbReference type="PANTHER" id="PTHR30160">
    <property type="entry name" value="TETRAACYLDISACCHARIDE 4'-KINASE-RELATED"/>
    <property type="match status" value="1"/>
</dbReference>
<dbReference type="Gene3D" id="3.40.50.2000">
    <property type="entry name" value="Glycogen Phosphorylase B"/>
    <property type="match status" value="2"/>
</dbReference>
<evidence type="ECO:0000313" key="4">
    <source>
        <dbReference type="Proteomes" id="UP000617555"/>
    </source>
</evidence>
<keyword evidence="2 3" id="KW-0808">Transferase</keyword>
<keyword evidence="1" id="KW-0328">Glycosyltransferase</keyword>
<accession>A0ABQ1J3F2</accession>
<proteinExistence type="predicted"/>
<evidence type="ECO:0000256" key="2">
    <source>
        <dbReference type="ARBA" id="ARBA00022679"/>
    </source>
</evidence>
<gene>
    <name evidence="3" type="primary">waaC</name>
    <name evidence="3" type="ORF">GCM10011607_18070</name>
</gene>
<evidence type="ECO:0000256" key="1">
    <source>
        <dbReference type="ARBA" id="ARBA00022676"/>
    </source>
</evidence>
<dbReference type="InterPro" id="IPR002201">
    <property type="entry name" value="Glyco_trans_9"/>
</dbReference>
<dbReference type="PANTHER" id="PTHR30160:SF21">
    <property type="entry name" value="LIPOPOLYSACCHARIDE CORE HEPTOSYLTRANSFERASE OPSX"/>
    <property type="match status" value="1"/>
</dbReference>
<protein>
    <submittedName>
        <fullName evidence="3">Glycosyl transferase</fullName>
    </submittedName>
</protein>
<dbReference type="RefSeq" id="WP_188739029.1">
    <property type="nucleotide sequence ID" value="NZ_BMII01000013.1"/>
</dbReference>
<dbReference type="SUPFAM" id="SSF53756">
    <property type="entry name" value="UDP-Glycosyltransferase/glycogen phosphorylase"/>
    <property type="match status" value="1"/>
</dbReference>
<dbReference type="InterPro" id="IPR051199">
    <property type="entry name" value="LPS_LOS_Heptosyltrfase"/>
</dbReference>